<evidence type="ECO:0000313" key="12">
    <source>
        <dbReference type="EMBL" id="KAJ6635680.1"/>
    </source>
</evidence>
<evidence type="ECO:0000256" key="1">
    <source>
        <dbReference type="ARBA" id="ARBA00004167"/>
    </source>
</evidence>
<dbReference type="Gene3D" id="2.60.120.290">
    <property type="entry name" value="Spermadhesin, CUB domain"/>
    <property type="match status" value="1"/>
</dbReference>
<keyword evidence="7" id="KW-0325">Glycoprotein</keyword>
<keyword evidence="5 10" id="KW-0472">Membrane</keyword>
<dbReference type="SMART" id="SM00209">
    <property type="entry name" value="TSP1"/>
    <property type="match status" value="1"/>
</dbReference>
<gene>
    <name evidence="12" type="primary">HMCN1_0</name>
    <name evidence="12" type="ORF">Bhyg_14266</name>
</gene>
<feature type="compositionally biased region" description="Low complexity" evidence="9">
    <location>
        <begin position="798"/>
        <end position="814"/>
    </location>
</feature>
<dbReference type="InterPro" id="IPR038877">
    <property type="entry name" value="THSD1"/>
</dbReference>
<feature type="compositionally biased region" description="Polar residues" evidence="9">
    <location>
        <begin position="771"/>
        <end position="797"/>
    </location>
</feature>
<proteinExistence type="predicted"/>
<evidence type="ECO:0000256" key="4">
    <source>
        <dbReference type="ARBA" id="ARBA00022989"/>
    </source>
</evidence>
<dbReference type="PANTHER" id="PTHR16311">
    <property type="entry name" value="THROMBOSPONDIN TYPE I DOMAIN-CONTAINING 1"/>
    <property type="match status" value="1"/>
</dbReference>
<keyword evidence="13" id="KW-1185">Reference proteome</keyword>
<dbReference type="GO" id="GO:0071944">
    <property type="term" value="C:cell periphery"/>
    <property type="evidence" value="ECO:0007669"/>
    <property type="project" value="TreeGrafter"/>
</dbReference>
<feature type="non-terminal residue" evidence="12">
    <location>
        <position position="1158"/>
    </location>
</feature>
<dbReference type="OrthoDB" id="446173at2759"/>
<dbReference type="InterPro" id="IPR000859">
    <property type="entry name" value="CUB_dom"/>
</dbReference>
<evidence type="ECO:0000256" key="6">
    <source>
        <dbReference type="ARBA" id="ARBA00023157"/>
    </source>
</evidence>
<dbReference type="EMBL" id="WJQU01000004">
    <property type="protein sequence ID" value="KAJ6635680.1"/>
    <property type="molecule type" value="Genomic_DNA"/>
</dbReference>
<accession>A0A9Q0RVH6</accession>
<keyword evidence="6" id="KW-1015">Disulfide bond</keyword>
<sequence length="1158" mass="128490">MNACNCRRVVGCTTANFVSSFQTKENTRNAFSGIMCRKCRKDFKPFGFIWRMISFVIALILYETDSAFAIRKGSLMVPTSYTSGNGDLHVQLHSSQLTESQKPVQDLRLQVTRLDDSTRTIVAIVDVLPDPRLNVTQITIACQNLLFGGQYELEIVGNDIYSTIMDSQDERLRQELDIRWPMPKLSVTPESIGTYPQNPVNVILEFPGVECTINEMEVENVPEFWLELYYCGHNVYCDSTNVTNSQVLYAEQVRGYPKARLVKLRCELFGLAGHYIVKLRPTHPVQPIVSATAYVKADWSEQFVFNVHARSISPCDPHIGIGVLFEYPACILDKADRVRLFAKLRADVASLAPPTSLHYVSEQRVIRGQHSLHFDCELFSEKYIEYCFVYVSQAISGAVADVRMDCLPTLPVSESDIGGWGPWSEWTPCSTTCAGGTRNRYRVCDNPPPRYGAKFCQGPAVESEQCGGPITGSWECMYGTGNFFMGDLPADRPEVKAEIGPGCRCGCIVHLSFSKPRRLIASSAQSCPGRTFWLIQADDGHRIRFSIDFFRLICPSQYLRIRDGDSLAADLIAEYIGGTDKLTQSVISSESQILLEFYSNELSTLGESCKGGFLTHAQQIQTERSNVTISVTSRAVMPADISPIAMKLTLVHIIAILFASVIIIVSALLGAQYVFRYRKYQLAESMGELDSPAHTPRASLSSIQQRAASRAGSTSTLLSEVISLVKLRPRIGRRMKHSRLRESVDGEALESGDNNLQKSQSEDDISIESSHTLTNETLNDPNNPHSQNSKTPNSNEISSGQSSASLSPSPCNNSISLPSTPLDTPIPTRRNIKTCITSGDTKSMNGNAKRKKANDVSPVREEDTTETDTDSMSGSNRRSKKLSASNVTLTNGCYSPAASLASTATIRTTNVKESKEKRNREKLLAGPGSEFSLANPEDFELDYYDYNVVNAGAAPGSYLGMDPAYLVWIPPLDEGDIIKDLEDDAEPHYEEILPKYHCLDPGSNTETPSEDEAPHLPPLNNSMKAKDDRYFKTEEISRVIAANTLNDEESSKCCSSRRLSCSENLSAKHRFDSIQMTDFSNKNRKKPSSPARVHSRKIIEPEEKETAVVKSPSDSNLNEYYELDDIQFADDEDENKSGVRDGDNKDKISHARDPQNVG</sequence>
<dbReference type="Gene3D" id="2.20.100.10">
    <property type="entry name" value="Thrombospondin type-1 (TSP1) repeat"/>
    <property type="match status" value="1"/>
</dbReference>
<dbReference type="Proteomes" id="UP001151699">
    <property type="component" value="Chromosome C"/>
</dbReference>
<dbReference type="GO" id="GO:0007399">
    <property type="term" value="P:nervous system development"/>
    <property type="evidence" value="ECO:0007669"/>
    <property type="project" value="UniProtKB-ARBA"/>
</dbReference>
<dbReference type="PROSITE" id="PS50092">
    <property type="entry name" value="TSP1"/>
    <property type="match status" value="1"/>
</dbReference>
<dbReference type="AlphaFoldDB" id="A0A9Q0RVH6"/>
<evidence type="ECO:0000313" key="13">
    <source>
        <dbReference type="Proteomes" id="UP001151699"/>
    </source>
</evidence>
<dbReference type="PROSITE" id="PS01180">
    <property type="entry name" value="CUB"/>
    <property type="match status" value="1"/>
</dbReference>
<feature type="region of interest" description="Disordered" evidence="9">
    <location>
        <begin position="999"/>
        <end position="1025"/>
    </location>
</feature>
<dbReference type="SUPFAM" id="SSF82895">
    <property type="entry name" value="TSP-1 type 1 repeat"/>
    <property type="match status" value="1"/>
</dbReference>
<feature type="domain" description="CUB" evidence="11">
    <location>
        <begin position="466"/>
        <end position="620"/>
    </location>
</feature>
<dbReference type="InterPro" id="IPR000884">
    <property type="entry name" value="TSP1_rpt"/>
</dbReference>
<evidence type="ECO:0000256" key="8">
    <source>
        <dbReference type="PROSITE-ProRule" id="PRU00059"/>
    </source>
</evidence>
<evidence type="ECO:0000256" key="2">
    <source>
        <dbReference type="ARBA" id="ARBA00022692"/>
    </source>
</evidence>
<dbReference type="SUPFAM" id="SSF49854">
    <property type="entry name" value="Spermadhesin, CUB domain"/>
    <property type="match status" value="1"/>
</dbReference>
<name>A0A9Q0RVH6_9DIPT</name>
<keyword evidence="3" id="KW-0677">Repeat</keyword>
<dbReference type="GO" id="GO:0016020">
    <property type="term" value="C:membrane"/>
    <property type="evidence" value="ECO:0007669"/>
    <property type="project" value="UniProtKB-SubCell"/>
</dbReference>
<feature type="region of interest" description="Disordered" evidence="9">
    <location>
        <begin position="737"/>
        <end position="883"/>
    </location>
</feature>
<feature type="region of interest" description="Disordered" evidence="9">
    <location>
        <begin position="1078"/>
        <end position="1158"/>
    </location>
</feature>
<evidence type="ECO:0000259" key="11">
    <source>
        <dbReference type="PROSITE" id="PS01180"/>
    </source>
</evidence>
<keyword evidence="4 10" id="KW-1133">Transmembrane helix</keyword>
<dbReference type="Pfam" id="PF00431">
    <property type="entry name" value="CUB"/>
    <property type="match status" value="1"/>
</dbReference>
<evidence type="ECO:0000256" key="10">
    <source>
        <dbReference type="SAM" id="Phobius"/>
    </source>
</evidence>
<organism evidence="12 13">
    <name type="scientific">Pseudolycoriella hygida</name>
    <dbReference type="NCBI Taxonomy" id="35572"/>
    <lineage>
        <taxon>Eukaryota</taxon>
        <taxon>Metazoa</taxon>
        <taxon>Ecdysozoa</taxon>
        <taxon>Arthropoda</taxon>
        <taxon>Hexapoda</taxon>
        <taxon>Insecta</taxon>
        <taxon>Pterygota</taxon>
        <taxon>Neoptera</taxon>
        <taxon>Endopterygota</taxon>
        <taxon>Diptera</taxon>
        <taxon>Nematocera</taxon>
        <taxon>Sciaroidea</taxon>
        <taxon>Sciaridae</taxon>
        <taxon>Pseudolycoriella</taxon>
    </lineage>
</organism>
<dbReference type="FunFam" id="2.20.100.10:FF:000021">
    <property type="entry name" value="semaphorin-5B isoform X1"/>
    <property type="match status" value="1"/>
</dbReference>
<feature type="compositionally biased region" description="Acidic residues" evidence="9">
    <location>
        <begin position="1121"/>
        <end position="1134"/>
    </location>
</feature>
<feature type="compositionally biased region" description="Polar residues" evidence="9">
    <location>
        <begin position="871"/>
        <end position="883"/>
    </location>
</feature>
<evidence type="ECO:0000256" key="9">
    <source>
        <dbReference type="SAM" id="MobiDB-lite"/>
    </source>
</evidence>
<evidence type="ECO:0000256" key="7">
    <source>
        <dbReference type="ARBA" id="ARBA00023180"/>
    </source>
</evidence>
<comment type="caution">
    <text evidence="12">The sequence shown here is derived from an EMBL/GenBank/DDBJ whole genome shotgun (WGS) entry which is preliminary data.</text>
</comment>
<feature type="transmembrane region" description="Helical" evidence="10">
    <location>
        <begin position="45"/>
        <end position="62"/>
    </location>
</feature>
<dbReference type="PANTHER" id="PTHR16311:SF3">
    <property type="entry name" value="THROMBOSPONDIN TYPE-1 DOMAIN-CONTAINING PROTEIN 1"/>
    <property type="match status" value="1"/>
</dbReference>
<evidence type="ECO:0000256" key="3">
    <source>
        <dbReference type="ARBA" id="ARBA00022737"/>
    </source>
</evidence>
<keyword evidence="2 10" id="KW-0812">Transmembrane</keyword>
<reference evidence="12" key="1">
    <citation type="submission" date="2022-07" db="EMBL/GenBank/DDBJ databases">
        <authorList>
            <person name="Trinca V."/>
            <person name="Uliana J.V.C."/>
            <person name="Torres T.T."/>
            <person name="Ward R.J."/>
            <person name="Monesi N."/>
        </authorList>
    </citation>
    <scope>NUCLEOTIDE SEQUENCE</scope>
    <source>
        <strain evidence="12">HSMRA1968</strain>
        <tissue evidence="12">Whole embryos</tissue>
    </source>
</reference>
<evidence type="ECO:0000256" key="5">
    <source>
        <dbReference type="ARBA" id="ARBA00023136"/>
    </source>
</evidence>
<protein>
    <submittedName>
        <fullName evidence="12">Hemicentin-1</fullName>
    </submittedName>
</protein>
<dbReference type="InterPro" id="IPR036383">
    <property type="entry name" value="TSP1_rpt_sf"/>
</dbReference>
<feature type="compositionally biased region" description="Basic and acidic residues" evidence="9">
    <location>
        <begin position="1097"/>
        <end position="1107"/>
    </location>
</feature>
<comment type="caution">
    <text evidence="8">Lacks conserved residue(s) required for the propagation of feature annotation.</text>
</comment>
<feature type="compositionally biased region" description="Polar residues" evidence="9">
    <location>
        <begin position="834"/>
        <end position="846"/>
    </location>
</feature>
<feature type="transmembrane region" description="Helical" evidence="10">
    <location>
        <begin position="650"/>
        <end position="675"/>
    </location>
</feature>
<dbReference type="CDD" id="cd00041">
    <property type="entry name" value="CUB"/>
    <property type="match status" value="1"/>
</dbReference>
<comment type="subcellular location">
    <subcellularLocation>
        <location evidence="1">Membrane</location>
        <topology evidence="1">Single-pass membrane protein</topology>
    </subcellularLocation>
</comment>
<dbReference type="PRINTS" id="PR01705">
    <property type="entry name" value="TSP1REPEAT"/>
</dbReference>
<dbReference type="Pfam" id="PF00090">
    <property type="entry name" value="TSP_1"/>
    <property type="match status" value="1"/>
</dbReference>
<dbReference type="InterPro" id="IPR035914">
    <property type="entry name" value="Sperma_CUB_dom_sf"/>
</dbReference>
<feature type="compositionally biased region" description="Basic and acidic residues" evidence="9">
    <location>
        <begin position="1135"/>
        <end position="1158"/>
    </location>
</feature>